<keyword evidence="3" id="KW-0378">Hydrolase</keyword>
<evidence type="ECO:0000313" key="6">
    <source>
        <dbReference type="EMBL" id="MFC0394369.1"/>
    </source>
</evidence>
<gene>
    <name evidence="6" type="ORF">ACFFJ8_23780</name>
</gene>
<dbReference type="Pfam" id="PF13091">
    <property type="entry name" value="PLDc_2"/>
    <property type="match status" value="1"/>
</dbReference>
<evidence type="ECO:0000256" key="2">
    <source>
        <dbReference type="ARBA" id="ARBA00022737"/>
    </source>
</evidence>
<accession>A0ABV6JEP1</accession>
<comment type="caution">
    <text evidence="6">The sequence shown here is derived from an EMBL/GenBank/DDBJ whole genome shotgun (WGS) entry which is preliminary data.</text>
</comment>
<feature type="domain" description="PLD phosphodiesterase" evidence="5">
    <location>
        <begin position="407"/>
        <end position="434"/>
    </location>
</feature>
<dbReference type="SMART" id="SM00155">
    <property type="entry name" value="PLDc"/>
    <property type="match status" value="2"/>
</dbReference>
<proteinExistence type="predicted"/>
<evidence type="ECO:0000259" key="5">
    <source>
        <dbReference type="PROSITE" id="PS50035"/>
    </source>
</evidence>
<dbReference type="PROSITE" id="PS50035">
    <property type="entry name" value="PLD"/>
    <property type="match status" value="1"/>
</dbReference>
<organism evidence="6 7">
    <name type="scientific">Paenibacillus mendelii</name>
    <dbReference type="NCBI Taxonomy" id="206163"/>
    <lineage>
        <taxon>Bacteria</taxon>
        <taxon>Bacillati</taxon>
        <taxon>Bacillota</taxon>
        <taxon>Bacilli</taxon>
        <taxon>Bacillales</taxon>
        <taxon>Paenibacillaceae</taxon>
        <taxon>Paenibacillus</taxon>
    </lineage>
</organism>
<name>A0ABV6JEP1_9BACL</name>
<evidence type="ECO:0000256" key="3">
    <source>
        <dbReference type="ARBA" id="ARBA00022801"/>
    </source>
</evidence>
<reference evidence="6 7" key="1">
    <citation type="submission" date="2024-09" db="EMBL/GenBank/DDBJ databases">
        <authorList>
            <person name="Sun Q."/>
            <person name="Mori K."/>
        </authorList>
    </citation>
    <scope>NUCLEOTIDE SEQUENCE [LARGE SCALE GENOMIC DNA]</scope>
    <source>
        <strain evidence="6 7">CCM 4839</strain>
    </source>
</reference>
<dbReference type="RefSeq" id="WP_204815517.1">
    <property type="nucleotide sequence ID" value="NZ_JANHOF010000001.1"/>
</dbReference>
<comment type="catalytic activity">
    <reaction evidence="1">
        <text>a 1,2-diacyl-sn-glycero-3-phosphocholine + H2O = a 1,2-diacyl-sn-glycero-3-phosphate + choline + H(+)</text>
        <dbReference type="Rhea" id="RHEA:14445"/>
        <dbReference type="ChEBI" id="CHEBI:15354"/>
        <dbReference type="ChEBI" id="CHEBI:15377"/>
        <dbReference type="ChEBI" id="CHEBI:15378"/>
        <dbReference type="ChEBI" id="CHEBI:57643"/>
        <dbReference type="ChEBI" id="CHEBI:58608"/>
        <dbReference type="EC" id="3.1.4.4"/>
    </reaction>
</comment>
<dbReference type="InterPro" id="IPR025202">
    <property type="entry name" value="PLD-like_dom"/>
</dbReference>
<dbReference type="InterPro" id="IPR001736">
    <property type="entry name" value="PLipase_D/transphosphatidylase"/>
</dbReference>
<evidence type="ECO:0000313" key="7">
    <source>
        <dbReference type="Proteomes" id="UP001589818"/>
    </source>
</evidence>
<keyword evidence="4" id="KW-0443">Lipid metabolism</keyword>
<sequence length="532" mass="58287">MDINTQVTKYFAAAGDSVSNPGDTLPAKYTGNTVLPLIDGRNYFQELRNLLDRIGTGDTTNQFFYMTGWCFHLMYGPAHPSAPSGTGASVESGADADDSFRLEGTDGVTPPPLAEVLAAKSAAGVDVRMLAWVDPFMLGDIGSLIGLNDIVTYNLLSIDHLRNLTVGDSKPLARSACALNIGHPRGAMHLKMVVASDGTHTYAFTGGIDFLPSRIADELHTGGRWHDMAIRIEGPAVQACYNLFRDLWNEQISRPLEFYMLENQKLVLSVVPSTKAIPGKSLAAPTTGKHRVQVARTLPQFNFQFYDRKPPLSFAPDGAFEVKMALRKAIMNAENYIYMEDQGFWSREIMGWLNDKLKTNASVKVLLLTGAPDPNDPPNSWQETALRDHLIKGLQPAHLARLGVFLHGAIVHSKVTIVDDHWLFIGSANCMRRSLYTDGELSVGVLDEDDLLAKKTRADLWGGHFGLTVGAPRLPLLDLNAALAVWESTWGTVAPPCPLPAYIKKHTLVFPPASSDALYDLSDYDSREPLTL</sequence>
<dbReference type="PANTHER" id="PTHR18896">
    <property type="entry name" value="PHOSPHOLIPASE D"/>
    <property type="match status" value="1"/>
</dbReference>
<keyword evidence="7" id="KW-1185">Reference proteome</keyword>
<keyword evidence="2" id="KW-0677">Repeat</keyword>
<protein>
    <submittedName>
        <fullName evidence="6">Phospholipase D family protein</fullName>
    </submittedName>
</protein>
<dbReference type="SUPFAM" id="SSF56024">
    <property type="entry name" value="Phospholipase D/nuclease"/>
    <property type="match status" value="2"/>
</dbReference>
<dbReference type="InterPro" id="IPR015679">
    <property type="entry name" value="PLipase_D_fam"/>
</dbReference>
<evidence type="ECO:0000256" key="1">
    <source>
        <dbReference type="ARBA" id="ARBA00000798"/>
    </source>
</evidence>
<dbReference type="PANTHER" id="PTHR18896:SF76">
    <property type="entry name" value="PHOSPHOLIPASE"/>
    <property type="match status" value="1"/>
</dbReference>
<dbReference type="CDD" id="cd09105">
    <property type="entry name" value="PLDc_vPLD1_2_like_2"/>
    <property type="match status" value="1"/>
</dbReference>
<dbReference type="EMBL" id="JBHLVF010000041">
    <property type="protein sequence ID" value="MFC0394369.1"/>
    <property type="molecule type" value="Genomic_DNA"/>
</dbReference>
<dbReference type="Gene3D" id="3.30.870.10">
    <property type="entry name" value="Endonuclease Chain A"/>
    <property type="match status" value="2"/>
</dbReference>
<dbReference type="Proteomes" id="UP001589818">
    <property type="component" value="Unassembled WGS sequence"/>
</dbReference>
<evidence type="ECO:0000256" key="4">
    <source>
        <dbReference type="ARBA" id="ARBA00023098"/>
    </source>
</evidence>